<dbReference type="InterPro" id="IPR036452">
    <property type="entry name" value="Ribo_hydro-like"/>
</dbReference>
<keyword evidence="5" id="KW-1185">Reference proteome</keyword>
<protein>
    <submittedName>
        <fullName evidence="4">Inosine-uridine nucleoside N-ribohydrolase</fullName>
    </submittedName>
</protein>
<dbReference type="EMBL" id="CP024785">
    <property type="protein sequence ID" value="AUB36096.1"/>
    <property type="molecule type" value="Genomic_DNA"/>
</dbReference>
<keyword evidence="2" id="KW-0326">Glycosidase</keyword>
<dbReference type="InterPro" id="IPR023186">
    <property type="entry name" value="IUNH"/>
</dbReference>
<accession>A0A2K8SKT5</accession>
<keyword evidence="1 4" id="KW-0378">Hydrolase</keyword>
<sequence length="330" mass="35441">MTILQNQPMPVIIDTDGGVDDALALIMALNSPQLDLKAITVLAGNIHVDQAANNVLRVLSIVAPNTLPIVAKGCEKPLVKSPFNAAGIHGADGLGELDQFKAADGTASYPQLTIEPSTENAIDVILSAAKEYGDHLNIIALGPLTNLATAIQKDAATMKQIGRIIIMGGAVTVPGNITAAAEFNFFVDPHAAQIVMESGIPLTLVGLDVAMKAPLTRQVVEENLQRRPTKVTQFIADCTGIYMAFYRDHEGFHGCYLHDPLAMAVAIDPSLVTTESLYMVVETEGRFSTGLSLADRRDRRDDKSHPPNVEACLDVDTKRFLKLFDKLVCS</sequence>
<dbReference type="GO" id="GO:0005829">
    <property type="term" value="C:cytosol"/>
    <property type="evidence" value="ECO:0007669"/>
    <property type="project" value="TreeGrafter"/>
</dbReference>
<dbReference type="AlphaFoldDB" id="A0A2K8SKT5"/>
<dbReference type="KEGG" id="nfl:COO91_01995"/>
<evidence type="ECO:0000259" key="3">
    <source>
        <dbReference type="Pfam" id="PF01156"/>
    </source>
</evidence>
<dbReference type="Gene3D" id="3.90.245.10">
    <property type="entry name" value="Ribonucleoside hydrolase-like"/>
    <property type="match status" value="1"/>
</dbReference>
<dbReference type="PANTHER" id="PTHR12304">
    <property type="entry name" value="INOSINE-URIDINE PREFERRING NUCLEOSIDE HYDROLASE"/>
    <property type="match status" value="1"/>
</dbReference>
<reference evidence="4 5" key="1">
    <citation type="submission" date="2017-11" db="EMBL/GenBank/DDBJ databases">
        <title>Complete genome of a free-living desiccation-tolerant cyanobacterium and its photosynthetic adaptation to extreme terrestrial habitat.</title>
        <authorList>
            <person name="Shang J."/>
        </authorList>
    </citation>
    <scope>NUCLEOTIDE SEQUENCE [LARGE SCALE GENOMIC DNA]</scope>
    <source>
        <strain evidence="4 5">CCNUN1</strain>
    </source>
</reference>
<dbReference type="Pfam" id="PF01156">
    <property type="entry name" value="IU_nuc_hydro"/>
    <property type="match status" value="1"/>
</dbReference>
<dbReference type="CDD" id="cd02650">
    <property type="entry name" value="nuc_hydro_CaPnhB"/>
    <property type="match status" value="1"/>
</dbReference>
<dbReference type="OrthoDB" id="9797882at2"/>
<dbReference type="PANTHER" id="PTHR12304:SF4">
    <property type="entry name" value="URIDINE NUCLEOSIDASE"/>
    <property type="match status" value="1"/>
</dbReference>
<dbReference type="GO" id="GO:0008477">
    <property type="term" value="F:purine nucleosidase activity"/>
    <property type="evidence" value="ECO:0007669"/>
    <property type="project" value="TreeGrafter"/>
</dbReference>
<feature type="domain" description="Inosine/uridine-preferring nucleoside hydrolase" evidence="3">
    <location>
        <begin position="11"/>
        <end position="321"/>
    </location>
</feature>
<dbReference type="Proteomes" id="UP000232003">
    <property type="component" value="Chromosome"/>
</dbReference>
<evidence type="ECO:0000313" key="4">
    <source>
        <dbReference type="EMBL" id="AUB36096.1"/>
    </source>
</evidence>
<name>A0A2K8SKT5_9NOSO</name>
<dbReference type="GO" id="GO:0006152">
    <property type="term" value="P:purine nucleoside catabolic process"/>
    <property type="evidence" value="ECO:0007669"/>
    <property type="project" value="TreeGrafter"/>
</dbReference>
<evidence type="ECO:0000256" key="2">
    <source>
        <dbReference type="ARBA" id="ARBA00023295"/>
    </source>
</evidence>
<proteinExistence type="predicted"/>
<dbReference type="RefSeq" id="WP_100898111.1">
    <property type="nucleotide sequence ID" value="NZ_CAWNNC010000001.1"/>
</dbReference>
<gene>
    <name evidence="4" type="ORF">COO91_01995</name>
</gene>
<dbReference type="SUPFAM" id="SSF53590">
    <property type="entry name" value="Nucleoside hydrolase"/>
    <property type="match status" value="1"/>
</dbReference>
<dbReference type="InterPro" id="IPR001910">
    <property type="entry name" value="Inosine/uridine_hydrolase_dom"/>
</dbReference>
<evidence type="ECO:0000256" key="1">
    <source>
        <dbReference type="ARBA" id="ARBA00022801"/>
    </source>
</evidence>
<organism evidence="4 5">
    <name type="scientific">Nostoc flagelliforme CCNUN1</name>
    <dbReference type="NCBI Taxonomy" id="2038116"/>
    <lineage>
        <taxon>Bacteria</taxon>
        <taxon>Bacillati</taxon>
        <taxon>Cyanobacteriota</taxon>
        <taxon>Cyanophyceae</taxon>
        <taxon>Nostocales</taxon>
        <taxon>Nostocaceae</taxon>
        <taxon>Nostoc</taxon>
    </lineage>
</organism>
<evidence type="ECO:0000313" key="5">
    <source>
        <dbReference type="Proteomes" id="UP000232003"/>
    </source>
</evidence>